<dbReference type="EMBL" id="QLLI01000003">
    <property type="protein sequence ID" value="RAI98919.1"/>
    <property type="molecule type" value="Genomic_DNA"/>
</dbReference>
<reference evidence="1 2" key="1">
    <citation type="submission" date="2018-06" db="EMBL/GenBank/DDBJ databases">
        <title>Freshwater and sediment microbial communities from various areas in North America, analyzing microbe dynamics in response to fracking.</title>
        <authorList>
            <person name="Lamendella R."/>
        </authorList>
    </citation>
    <scope>NUCLEOTIDE SEQUENCE [LARGE SCALE GENOMIC DNA]</scope>
    <source>
        <strain evidence="1 2">NG-13</strain>
    </source>
</reference>
<dbReference type="Proteomes" id="UP000248827">
    <property type="component" value="Unassembled WGS sequence"/>
</dbReference>
<protein>
    <submittedName>
        <fullName evidence="1">Uncharacterized protein</fullName>
    </submittedName>
</protein>
<evidence type="ECO:0000313" key="1">
    <source>
        <dbReference type="EMBL" id="RAI98919.1"/>
    </source>
</evidence>
<proteinExistence type="predicted"/>
<gene>
    <name evidence="1" type="ORF">DET54_10356</name>
</gene>
<accession>A0ABX9BN10</accession>
<sequence length="37" mass="4019">MDGTMGINSNGYKGVCERIGIGGLGLERITLPIHCWR</sequence>
<comment type="caution">
    <text evidence="1">The sequence shown here is derived from an EMBL/GenBank/DDBJ whole genome shotgun (WGS) entry which is preliminary data.</text>
</comment>
<keyword evidence="2" id="KW-1185">Reference proteome</keyword>
<evidence type="ECO:0000313" key="2">
    <source>
        <dbReference type="Proteomes" id="UP000248827"/>
    </source>
</evidence>
<name>A0ABX9BN10_9BACL</name>
<organism evidence="1 2">
    <name type="scientific">Paenibacillus pabuli</name>
    <dbReference type="NCBI Taxonomy" id="1472"/>
    <lineage>
        <taxon>Bacteria</taxon>
        <taxon>Bacillati</taxon>
        <taxon>Bacillota</taxon>
        <taxon>Bacilli</taxon>
        <taxon>Bacillales</taxon>
        <taxon>Paenibacillaceae</taxon>
        <taxon>Paenibacillus</taxon>
    </lineage>
</organism>